<reference evidence="1 2" key="1">
    <citation type="submission" date="2014-03" db="EMBL/GenBank/DDBJ databases">
        <title>Bradyrhizobium valentinum sp. nov., isolated from effective nodules of Lupinus mariae-josephae, a lupine endemic of basic-lime soils in Eastern Spain.</title>
        <authorList>
            <person name="Duran D."/>
            <person name="Rey L."/>
            <person name="Navarro A."/>
            <person name="Busquets A."/>
            <person name="Imperial J."/>
            <person name="Ruiz-Argueso T."/>
        </authorList>
    </citation>
    <scope>NUCLEOTIDE SEQUENCE [LARGE SCALE GENOMIC DNA]</scope>
    <source>
        <strain evidence="1 2">CCBAU 23086</strain>
    </source>
</reference>
<dbReference type="RefSeq" id="WP_057859826.1">
    <property type="nucleotide sequence ID" value="NZ_LLYB01000081.1"/>
</dbReference>
<gene>
    <name evidence="1" type="ORF">CQ14_06880</name>
</gene>
<dbReference type="AlphaFoldDB" id="A0A0R3MM38"/>
<comment type="caution">
    <text evidence="1">The sequence shown here is derived from an EMBL/GenBank/DDBJ whole genome shotgun (WGS) entry which is preliminary data.</text>
</comment>
<evidence type="ECO:0000313" key="2">
    <source>
        <dbReference type="Proteomes" id="UP000051660"/>
    </source>
</evidence>
<dbReference type="Proteomes" id="UP000051660">
    <property type="component" value="Unassembled WGS sequence"/>
</dbReference>
<evidence type="ECO:0000313" key="1">
    <source>
        <dbReference type="EMBL" id="KRR21368.1"/>
    </source>
</evidence>
<accession>A0A0R3MM38</accession>
<protein>
    <submittedName>
        <fullName evidence="1">Uncharacterized protein</fullName>
    </submittedName>
</protein>
<sequence>MLSADGCVDVLVPDDVSCCPPPLCGNDLCCTFVAFFQLLPSGPLWDYWKQAAISYFQRSDDPAECPLLNDPQCPSLILHAIYTVLKLRGVVHGALWPALRESNPYTAVTTLDYHLERLQWENCYASQCRSMALGPLSPLEVMGVCGPVYCEPPFPPELVAALKRGIAISLTRANMGVIKNLCGINWVIEPLGAEIMPIYASPLPDPCPPDPPPEGCEPNPPEDVDLTCLETDCDPFDCESAKQFYLCQSRDWLQGVGTGDVCESNVPIRVPAWFEWPCYTDKVAGMPDIIWPGVLAAECIIRSLLPCSGAGITITRCCEIGEEAPS</sequence>
<proteinExistence type="predicted"/>
<dbReference type="EMBL" id="LLYB01000081">
    <property type="protein sequence ID" value="KRR21368.1"/>
    <property type="molecule type" value="Genomic_DNA"/>
</dbReference>
<organism evidence="1 2">
    <name type="scientific">Bradyrhizobium lablabi</name>
    <dbReference type="NCBI Taxonomy" id="722472"/>
    <lineage>
        <taxon>Bacteria</taxon>
        <taxon>Pseudomonadati</taxon>
        <taxon>Pseudomonadota</taxon>
        <taxon>Alphaproteobacteria</taxon>
        <taxon>Hyphomicrobiales</taxon>
        <taxon>Nitrobacteraceae</taxon>
        <taxon>Bradyrhizobium</taxon>
    </lineage>
</organism>
<name>A0A0R3MM38_9BRAD</name>